<dbReference type="AlphaFoldDB" id="A0A1M5M765"/>
<sequence>MNNLCWEVFKKTGNIEAYLYLRDCENLHEETTEYMREIDIHDDNFEHPGDCT</sequence>
<dbReference type="OrthoDB" id="1650227at2"/>
<dbReference type="STRING" id="1121321.SAMN04488530_10658"/>
<evidence type="ECO:0000313" key="1">
    <source>
        <dbReference type="EMBL" id="SHG73090.1"/>
    </source>
</evidence>
<gene>
    <name evidence="1" type="ORF">SAMN04488530_10658</name>
</gene>
<accession>A0A1M5M765</accession>
<name>A0A1M5M765_9FIRM</name>
<dbReference type="InterPro" id="IPR025617">
    <property type="entry name" value="YqzL"/>
</dbReference>
<evidence type="ECO:0000313" key="2">
    <source>
        <dbReference type="Proteomes" id="UP000243255"/>
    </source>
</evidence>
<dbReference type="Proteomes" id="UP000243255">
    <property type="component" value="Unassembled WGS sequence"/>
</dbReference>
<dbReference type="Pfam" id="PF14006">
    <property type="entry name" value="YqzL"/>
    <property type="match status" value="1"/>
</dbReference>
<reference evidence="2" key="1">
    <citation type="submission" date="2016-11" db="EMBL/GenBank/DDBJ databases">
        <authorList>
            <person name="Varghese N."/>
            <person name="Submissions S."/>
        </authorList>
    </citation>
    <scope>NUCLEOTIDE SEQUENCE [LARGE SCALE GENOMIC DNA]</scope>
    <source>
        <strain evidence="2">DSM 2635</strain>
    </source>
</reference>
<organism evidence="1 2">
    <name type="scientific">Asaccharospora irregularis DSM 2635</name>
    <dbReference type="NCBI Taxonomy" id="1121321"/>
    <lineage>
        <taxon>Bacteria</taxon>
        <taxon>Bacillati</taxon>
        <taxon>Bacillota</taxon>
        <taxon>Clostridia</taxon>
        <taxon>Peptostreptococcales</taxon>
        <taxon>Peptostreptococcaceae</taxon>
        <taxon>Asaccharospora</taxon>
    </lineage>
</organism>
<keyword evidence="2" id="KW-1185">Reference proteome</keyword>
<dbReference type="RefSeq" id="WP_073124623.1">
    <property type="nucleotide sequence ID" value="NZ_BAABCH010000022.1"/>
</dbReference>
<proteinExistence type="predicted"/>
<dbReference type="EMBL" id="FQWX01000006">
    <property type="protein sequence ID" value="SHG73090.1"/>
    <property type="molecule type" value="Genomic_DNA"/>
</dbReference>
<protein>
    <submittedName>
        <fullName evidence="1">YqzL-like protein</fullName>
    </submittedName>
</protein>